<reference evidence="1 2" key="1">
    <citation type="journal article" date="2016" name="Sci. Rep.">
        <title>Insights into Adaptations to a Near-Obligate Nematode Endoparasitic Lifestyle from the Finished Genome of Drechmeria coniospora.</title>
        <authorList>
            <person name="Zhang L."/>
            <person name="Zhou Z."/>
            <person name="Guo Q."/>
            <person name="Fokkens L."/>
            <person name="Miskei M."/>
            <person name="Pocsi I."/>
            <person name="Zhang W."/>
            <person name="Chen M."/>
            <person name="Wang L."/>
            <person name="Sun Y."/>
            <person name="Donzelli B.G."/>
            <person name="Gibson D.M."/>
            <person name="Nelson D.R."/>
            <person name="Luo J.G."/>
            <person name="Rep M."/>
            <person name="Liu H."/>
            <person name="Yang S."/>
            <person name="Wang J."/>
            <person name="Krasnoff S.B."/>
            <person name="Xu Y."/>
            <person name="Molnar I."/>
            <person name="Lin M."/>
        </authorList>
    </citation>
    <scope>NUCLEOTIDE SEQUENCE [LARGE SCALE GENOMIC DNA]</scope>
    <source>
        <strain evidence="1 2">ARSEF 6962</strain>
    </source>
</reference>
<dbReference type="PANTHER" id="PTHR10695:SF46">
    <property type="entry name" value="BIFUNCTIONAL COENZYME A SYNTHASE-RELATED"/>
    <property type="match status" value="1"/>
</dbReference>
<accession>A0A151GKW5</accession>
<proteinExistence type="predicted"/>
<dbReference type="InParanoid" id="A0A151GKW5"/>
<dbReference type="RefSeq" id="XP_040657081.1">
    <property type="nucleotide sequence ID" value="XM_040802048.1"/>
</dbReference>
<dbReference type="Gene3D" id="3.40.50.620">
    <property type="entry name" value="HUPs"/>
    <property type="match status" value="1"/>
</dbReference>
<evidence type="ECO:0008006" key="3">
    <source>
        <dbReference type="Google" id="ProtNLM"/>
    </source>
</evidence>
<dbReference type="InterPro" id="IPR014729">
    <property type="entry name" value="Rossmann-like_a/b/a_fold"/>
</dbReference>
<keyword evidence="2" id="KW-1185">Reference proteome</keyword>
<dbReference type="STRING" id="98403.A0A151GKW5"/>
<dbReference type="SUPFAM" id="SSF52374">
    <property type="entry name" value="Nucleotidylyl transferase"/>
    <property type="match status" value="1"/>
</dbReference>
<dbReference type="GO" id="GO:0015937">
    <property type="term" value="P:coenzyme A biosynthetic process"/>
    <property type="evidence" value="ECO:0007669"/>
    <property type="project" value="TreeGrafter"/>
</dbReference>
<organism evidence="1 2">
    <name type="scientific">Drechmeria coniospora</name>
    <name type="common">Nematophagous fungus</name>
    <name type="synonym">Meria coniospora</name>
    <dbReference type="NCBI Taxonomy" id="98403"/>
    <lineage>
        <taxon>Eukaryota</taxon>
        <taxon>Fungi</taxon>
        <taxon>Dikarya</taxon>
        <taxon>Ascomycota</taxon>
        <taxon>Pezizomycotina</taxon>
        <taxon>Sordariomycetes</taxon>
        <taxon>Hypocreomycetidae</taxon>
        <taxon>Hypocreales</taxon>
        <taxon>Ophiocordycipitaceae</taxon>
        <taxon>Drechmeria</taxon>
    </lineage>
</organism>
<dbReference type="AlphaFoldDB" id="A0A151GKW5"/>
<evidence type="ECO:0000313" key="1">
    <source>
        <dbReference type="EMBL" id="KYK57729.1"/>
    </source>
</evidence>
<protein>
    <recommendedName>
        <fullName evidence="3">Pantetheine-phosphate adenylyltransferase family protein</fullName>
    </recommendedName>
</protein>
<dbReference type="Proteomes" id="UP000076580">
    <property type="component" value="Chromosome 02"/>
</dbReference>
<sequence>MATASGPLEEPPSLLLLPASPCVPRAVYHAPLAAVLIRLSNEHRRRAAACTPPQPPPPPALVVVAIATPVLAGPSPRARLVYWRRAQALLAETYALIASIAAEHAIATDLGSCEPGSVDARIILVDYDGTGPSPGPGGRQQAVVVPDLARFASTLHPWSTVYYPTGGPGEELLAAYTALAEGHQTLQQNTIVVVDGVSDPTPHSPTTENGGGGDLEVAVEDAVRGYSTVSLGGTFDHLHPGHKLLLHAAALLLHIPDDDAPTPSRKPAVLIVGVSGDELLTKKQFADELQEWDARARSVIEFLATVLAEAPTTSTPSVTTTMSAIPSASGTSPKELHATFCNGGLLVRCVYLCDPFGPTITEESVDAIVVSGETRSGGQAINDRRKDRGWKGLDMYEIDVLDAIDGTDETATSAKPADSFAAKISSTEIRKKRAQARKAR</sequence>
<dbReference type="EMBL" id="LAYC01000002">
    <property type="protein sequence ID" value="KYK57729.1"/>
    <property type="molecule type" value="Genomic_DNA"/>
</dbReference>
<dbReference type="GO" id="GO:0004140">
    <property type="term" value="F:dephospho-CoA kinase activity"/>
    <property type="evidence" value="ECO:0007669"/>
    <property type="project" value="TreeGrafter"/>
</dbReference>
<dbReference type="GeneID" id="63717385"/>
<dbReference type="PANTHER" id="PTHR10695">
    <property type="entry name" value="DEPHOSPHO-COA KINASE-RELATED"/>
    <property type="match status" value="1"/>
</dbReference>
<gene>
    <name evidence="1" type="ORF">DCS_04742</name>
</gene>
<evidence type="ECO:0000313" key="2">
    <source>
        <dbReference type="Proteomes" id="UP000076580"/>
    </source>
</evidence>
<name>A0A151GKW5_DRECN</name>
<comment type="caution">
    <text evidence="1">The sequence shown here is derived from an EMBL/GenBank/DDBJ whole genome shotgun (WGS) entry which is preliminary data.</text>
</comment>